<evidence type="ECO:0000313" key="8">
    <source>
        <dbReference type="EMBL" id="QEX39619.1"/>
    </source>
</evidence>
<dbReference type="GeneID" id="58090458"/>
<organism evidence="9 11">
    <name type="scientific">Staphylococcus lugdunensis</name>
    <dbReference type="NCBI Taxonomy" id="28035"/>
    <lineage>
        <taxon>Bacteria</taxon>
        <taxon>Bacillati</taxon>
        <taxon>Bacillota</taxon>
        <taxon>Bacilli</taxon>
        <taxon>Bacillales</taxon>
        <taxon>Staphylococcaceae</taxon>
        <taxon>Staphylococcus</taxon>
    </lineage>
</organism>
<dbReference type="EMBL" id="LRQI01000091">
    <property type="protein sequence ID" value="KXA36444.1"/>
    <property type="molecule type" value="Genomic_DNA"/>
</dbReference>
<dbReference type="STRING" id="28035.B6N84_10885"/>
<protein>
    <submittedName>
        <fullName evidence="7">Monovalent cation/H+ antiporter subunit G</fullName>
    </submittedName>
    <submittedName>
        <fullName evidence="9">Na+/H+ antiporter subunit G</fullName>
    </submittedName>
</protein>
<comment type="similarity">
    <text evidence="2">Belongs to the CPA3 antiporters (TC 2.A.63) subunit G family.</text>
</comment>
<keyword evidence="6" id="KW-0472">Membrane</keyword>
<evidence type="ECO:0000256" key="6">
    <source>
        <dbReference type="SAM" id="Phobius"/>
    </source>
</evidence>
<accession>A0A133Q0R6</accession>
<dbReference type="InterPro" id="IPR005133">
    <property type="entry name" value="PhaG_MnhG_YufB"/>
</dbReference>
<dbReference type="NCBIfam" id="NF009236">
    <property type="entry name" value="PRK12586.1"/>
    <property type="match status" value="1"/>
</dbReference>
<evidence type="ECO:0000313" key="10">
    <source>
        <dbReference type="Proteomes" id="UP000070063"/>
    </source>
</evidence>
<evidence type="ECO:0000256" key="4">
    <source>
        <dbReference type="ARBA" id="ARBA00022692"/>
    </source>
</evidence>
<dbReference type="EMBL" id="CP041722">
    <property type="protein sequence ID" value="QEX39619.1"/>
    <property type="molecule type" value="Genomic_DNA"/>
</dbReference>
<evidence type="ECO:0000256" key="3">
    <source>
        <dbReference type="ARBA" id="ARBA00022449"/>
    </source>
</evidence>
<feature type="transmembrane region" description="Helical" evidence="6">
    <location>
        <begin position="6"/>
        <end position="31"/>
    </location>
</feature>
<dbReference type="NCBIfam" id="TIGR01300">
    <property type="entry name" value="CPA3_mnhG_phaG"/>
    <property type="match status" value="1"/>
</dbReference>
<evidence type="ECO:0000313" key="7">
    <source>
        <dbReference type="EMBL" id="KXA36444.1"/>
    </source>
</evidence>
<dbReference type="AlphaFoldDB" id="A0A133Q0R6"/>
<dbReference type="Proteomes" id="UP000070063">
    <property type="component" value="Unassembled WGS sequence"/>
</dbReference>
<dbReference type="Proteomes" id="UP000293637">
    <property type="component" value="Unassembled WGS sequence"/>
</dbReference>
<dbReference type="Pfam" id="PF03334">
    <property type="entry name" value="PhaG_MnhG_YufB"/>
    <property type="match status" value="1"/>
</dbReference>
<dbReference type="PANTHER" id="PTHR34703:SF1">
    <property type="entry name" value="ANTIPORTER SUBUNIT MNHG2-RELATED"/>
    <property type="match status" value="1"/>
</dbReference>
<evidence type="ECO:0000256" key="5">
    <source>
        <dbReference type="ARBA" id="ARBA00022989"/>
    </source>
</evidence>
<gene>
    <name evidence="9" type="ORF">EQ812_08825</name>
    <name evidence="8" type="ORF">FO454_12155</name>
    <name evidence="7" type="ORF">HMPREF3225_02205</name>
</gene>
<comment type="subcellular location">
    <subcellularLocation>
        <location evidence="1">Cell membrane</location>
        <topology evidence="1">Multi-pass membrane protein</topology>
    </subcellularLocation>
</comment>
<evidence type="ECO:0000256" key="2">
    <source>
        <dbReference type="ARBA" id="ARBA00008404"/>
    </source>
</evidence>
<keyword evidence="4 6" id="KW-0812">Transmembrane</keyword>
<evidence type="ECO:0000256" key="1">
    <source>
        <dbReference type="ARBA" id="ARBA00004651"/>
    </source>
</evidence>
<feature type="transmembrane region" description="Helical" evidence="6">
    <location>
        <begin position="74"/>
        <end position="96"/>
    </location>
</feature>
<reference evidence="8 12" key="3">
    <citation type="submission" date="2019-07" db="EMBL/GenBank/DDBJ databases">
        <title>Comparative genome analysis of staphylococcus lugdunensis shows clonal complex-dependent diversity of the putative virulence factor, ess/type vii locus.</title>
        <authorList>
            <person name="Lebeurre J."/>
            <person name="Dahyot S."/>
            <person name="Diene S."/>
            <person name="Paulay A."/>
            <person name="Aubourg M."/>
            <person name="Argemi X."/>
            <person name="Giard J.-C."/>
            <person name="Tournier I."/>
            <person name="Francois P."/>
            <person name="Pestel-Caron M."/>
        </authorList>
    </citation>
    <scope>NUCLEOTIDE SEQUENCE [LARGE SCALE GENOMIC DNA]</scope>
    <source>
        <strain evidence="8 12">SL13</strain>
    </source>
</reference>
<evidence type="ECO:0000313" key="9">
    <source>
        <dbReference type="EMBL" id="TBW71901.1"/>
    </source>
</evidence>
<keyword evidence="3" id="KW-0813">Transport</keyword>
<dbReference type="PANTHER" id="PTHR34703">
    <property type="entry name" value="ANTIPORTER SUBUNIT MNHG2-RELATED"/>
    <property type="match status" value="1"/>
</dbReference>
<dbReference type="GO" id="GO:0015385">
    <property type="term" value="F:sodium:proton antiporter activity"/>
    <property type="evidence" value="ECO:0007669"/>
    <property type="project" value="TreeGrafter"/>
</dbReference>
<dbReference type="Proteomes" id="UP000325462">
    <property type="component" value="Chromosome"/>
</dbReference>
<proteinExistence type="inferred from homology"/>
<keyword evidence="5 6" id="KW-1133">Transmembrane helix</keyword>
<dbReference type="OMA" id="FTNEQSF"/>
<dbReference type="RefSeq" id="WP_002459842.1">
    <property type="nucleotide sequence ID" value="NZ_AP021848.1"/>
</dbReference>
<reference evidence="7 10" key="1">
    <citation type="submission" date="2016-01" db="EMBL/GenBank/DDBJ databases">
        <authorList>
            <person name="Mitreva M."/>
            <person name="Pepin K.H."/>
            <person name="Mihindukulasuriya K.A."/>
            <person name="Fulton R."/>
            <person name="Fronick C."/>
            <person name="O'Laughlin M."/>
            <person name="Miner T."/>
            <person name="Herter B."/>
            <person name="Rosa B.A."/>
            <person name="Cordes M."/>
            <person name="Tomlinson C."/>
            <person name="Wollam A."/>
            <person name="Palsikar V.B."/>
            <person name="Mardis E.R."/>
            <person name="Wilson R.K."/>
        </authorList>
    </citation>
    <scope>NUCLEOTIDE SEQUENCE [LARGE SCALE GENOMIC DNA]</scope>
    <source>
        <strain evidence="7 10">MJR7738</strain>
    </source>
</reference>
<feature type="transmembrane region" description="Helical" evidence="6">
    <location>
        <begin position="43"/>
        <end position="62"/>
    </location>
</feature>
<evidence type="ECO:0000313" key="12">
    <source>
        <dbReference type="Proteomes" id="UP000325462"/>
    </source>
</evidence>
<dbReference type="GO" id="GO:0005886">
    <property type="term" value="C:plasma membrane"/>
    <property type="evidence" value="ECO:0007669"/>
    <property type="project" value="UniProtKB-SubCell"/>
</dbReference>
<keyword evidence="3" id="KW-0050">Antiport</keyword>
<sequence>MELTKEIINLCASILIFLGSMIALISSIGLVKFQDVFLRSHASTKSSTLSVLLTLVGVLIFFTNEQSFFSVRLLLSIVFINLTSPVGMHLVARAAYRTGAYMYRKDDVPRQSTILLSSKEFNTPEELKTRAKLREERREKLYYDFTQKDVGKKKQTDSSDYSDDK</sequence>
<dbReference type="eggNOG" id="COG1320">
    <property type="taxonomic scope" value="Bacteria"/>
</dbReference>
<name>A0A133Q0R6_STALU</name>
<reference evidence="9 11" key="2">
    <citation type="journal article" date="2019" name="Sci. Transl. Med.">
        <title>Quorum sensing between bacterial species on the skin protects against epidermal injury in atopic dermatitis.</title>
        <authorList>
            <person name="Williams M.R."/>
        </authorList>
    </citation>
    <scope>NUCLEOTIDE SEQUENCE [LARGE SCALE GENOMIC DNA]</scope>
    <source>
        <strain evidence="9 11">E7</strain>
    </source>
</reference>
<dbReference type="EMBL" id="SCHB01000005">
    <property type="protein sequence ID" value="TBW71901.1"/>
    <property type="molecule type" value="Genomic_DNA"/>
</dbReference>
<keyword evidence="12" id="KW-1185">Reference proteome</keyword>
<evidence type="ECO:0000313" key="11">
    <source>
        <dbReference type="Proteomes" id="UP000293637"/>
    </source>
</evidence>